<dbReference type="EMBL" id="VSSQ01003551">
    <property type="protein sequence ID" value="MPM21243.1"/>
    <property type="molecule type" value="Genomic_DNA"/>
</dbReference>
<dbReference type="Pfam" id="PF21196">
    <property type="entry name" value="PcrA_UvrD_tudor"/>
    <property type="match status" value="1"/>
</dbReference>
<evidence type="ECO:0000256" key="4">
    <source>
        <dbReference type="ARBA" id="ARBA00022840"/>
    </source>
</evidence>
<evidence type="ECO:0000256" key="2">
    <source>
        <dbReference type="ARBA" id="ARBA00022801"/>
    </source>
</evidence>
<gene>
    <name evidence="7" type="primary">uvrD_3</name>
    <name evidence="7" type="ORF">SDC9_67687</name>
</gene>
<protein>
    <submittedName>
        <fullName evidence="7">DNA helicase II</fullName>
        <ecNumber evidence="7">3.6.4.12</ecNumber>
    </submittedName>
</protein>
<evidence type="ECO:0000256" key="5">
    <source>
        <dbReference type="SAM" id="MobiDB-lite"/>
    </source>
</evidence>
<dbReference type="PANTHER" id="PTHR11070:SF2">
    <property type="entry name" value="ATP-DEPENDENT DNA HELICASE SRS2"/>
    <property type="match status" value="1"/>
</dbReference>
<dbReference type="CDD" id="cd18807">
    <property type="entry name" value="SF1_C_UvrD"/>
    <property type="match status" value="1"/>
</dbReference>
<dbReference type="InterPro" id="IPR000212">
    <property type="entry name" value="DNA_helicase_UvrD/REP"/>
</dbReference>
<dbReference type="GO" id="GO:0005524">
    <property type="term" value="F:ATP binding"/>
    <property type="evidence" value="ECO:0007669"/>
    <property type="project" value="UniProtKB-KW"/>
</dbReference>
<keyword evidence="1" id="KW-0547">Nucleotide-binding</keyword>
<dbReference type="GO" id="GO:0016787">
    <property type="term" value="F:hydrolase activity"/>
    <property type="evidence" value="ECO:0007669"/>
    <property type="project" value="UniProtKB-KW"/>
</dbReference>
<accession>A0A644Y3X1</accession>
<evidence type="ECO:0000256" key="1">
    <source>
        <dbReference type="ARBA" id="ARBA00022741"/>
    </source>
</evidence>
<dbReference type="GO" id="GO:0043138">
    <property type="term" value="F:3'-5' DNA helicase activity"/>
    <property type="evidence" value="ECO:0007669"/>
    <property type="project" value="TreeGrafter"/>
</dbReference>
<name>A0A644Y3X1_9ZZZZ</name>
<dbReference type="AlphaFoldDB" id="A0A644Y3X1"/>
<evidence type="ECO:0000313" key="7">
    <source>
        <dbReference type="EMBL" id="MPM21243.1"/>
    </source>
</evidence>
<organism evidence="7">
    <name type="scientific">bioreactor metagenome</name>
    <dbReference type="NCBI Taxonomy" id="1076179"/>
    <lineage>
        <taxon>unclassified sequences</taxon>
        <taxon>metagenomes</taxon>
        <taxon>ecological metagenomes</taxon>
    </lineage>
</organism>
<dbReference type="InterPro" id="IPR027417">
    <property type="entry name" value="P-loop_NTPase"/>
</dbReference>
<keyword evidence="2 7" id="KW-0378">Hydrolase</keyword>
<comment type="caution">
    <text evidence="7">The sequence shown here is derived from an EMBL/GenBank/DDBJ whole genome shotgun (WGS) entry which is preliminary data.</text>
</comment>
<dbReference type="InterPro" id="IPR014017">
    <property type="entry name" value="DNA_helicase_UvrD-like_C"/>
</dbReference>
<feature type="region of interest" description="Disordered" evidence="5">
    <location>
        <begin position="131"/>
        <end position="173"/>
    </location>
</feature>
<evidence type="ECO:0000259" key="6">
    <source>
        <dbReference type="Pfam" id="PF13361"/>
    </source>
</evidence>
<dbReference type="SUPFAM" id="SSF52540">
    <property type="entry name" value="P-loop containing nucleoside triphosphate hydrolases"/>
    <property type="match status" value="1"/>
</dbReference>
<dbReference type="Pfam" id="PF13361">
    <property type="entry name" value="UvrD_C"/>
    <property type="match status" value="1"/>
</dbReference>
<keyword evidence="4" id="KW-0067">ATP-binding</keyword>
<dbReference type="GO" id="GO:0005829">
    <property type="term" value="C:cytosol"/>
    <property type="evidence" value="ECO:0007669"/>
    <property type="project" value="TreeGrafter"/>
</dbReference>
<proteinExistence type="predicted"/>
<dbReference type="GO" id="GO:0000725">
    <property type="term" value="P:recombinational repair"/>
    <property type="evidence" value="ECO:0007669"/>
    <property type="project" value="TreeGrafter"/>
</dbReference>
<sequence>MVSLLTTVDEGEDKENTDRVSLMTVHAAKGLEFPYVFVAGLEENLFPSSMSMSSRAEIEEERRLFYVAVTRAMQKLTLSYADTRLKWGELNFCTPSRFLDELDSSLLDIPQKFSPGKSLKTTSEFRSKIEEDTSGYNFSPKKTDTTSAYSFNRKEQNNSGPAFKKKEAPQPKQSLAFSDNEVADVDEITEGLRVEHARFGAGTVLQVDGIGQNKKALVDFDGSGQKQLVLRFARLRLIEN</sequence>
<reference evidence="7" key="1">
    <citation type="submission" date="2019-08" db="EMBL/GenBank/DDBJ databases">
        <authorList>
            <person name="Kucharzyk K."/>
            <person name="Murdoch R.W."/>
            <person name="Higgins S."/>
            <person name="Loffler F."/>
        </authorList>
    </citation>
    <scope>NUCLEOTIDE SEQUENCE</scope>
</reference>
<feature type="domain" description="UvrD-like helicase C-terminal" evidence="6">
    <location>
        <begin position="9"/>
        <end position="82"/>
    </location>
</feature>
<dbReference type="EC" id="3.6.4.12" evidence="7"/>
<dbReference type="Gene3D" id="3.40.50.300">
    <property type="entry name" value="P-loop containing nucleotide triphosphate hydrolases"/>
    <property type="match status" value="1"/>
</dbReference>
<dbReference type="PANTHER" id="PTHR11070">
    <property type="entry name" value="UVRD / RECB / PCRA DNA HELICASE FAMILY MEMBER"/>
    <property type="match status" value="1"/>
</dbReference>
<keyword evidence="3 7" id="KW-0347">Helicase</keyword>
<dbReference type="GO" id="GO:0003677">
    <property type="term" value="F:DNA binding"/>
    <property type="evidence" value="ECO:0007669"/>
    <property type="project" value="InterPro"/>
</dbReference>
<evidence type="ECO:0000256" key="3">
    <source>
        <dbReference type="ARBA" id="ARBA00022806"/>
    </source>
</evidence>